<evidence type="ECO:0000256" key="3">
    <source>
        <dbReference type="ARBA" id="ARBA00022692"/>
    </source>
</evidence>
<keyword evidence="2" id="KW-1003">Cell membrane</keyword>
<feature type="transmembrane region" description="Helical" evidence="6">
    <location>
        <begin position="344"/>
        <end position="368"/>
    </location>
</feature>
<dbReference type="Pfam" id="PF02687">
    <property type="entry name" value="FtsX"/>
    <property type="match status" value="2"/>
</dbReference>
<dbReference type="Proteomes" id="UP000306509">
    <property type="component" value="Unassembled WGS sequence"/>
</dbReference>
<dbReference type="GO" id="GO:0005886">
    <property type="term" value="C:plasma membrane"/>
    <property type="evidence" value="ECO:0007669"/>
    <property type="project" value="UniProtKB-SubCell"/>
</dbReference>
<feature type="transmembrane region" description="Helical" evidence="6">
    <location>
        <begin position="715"/>
        <end position="735"/>
    </location>
</feature>
<dbReference type="STRING" id="180332.GCA_000797495_03933"/>
<keyword evidence="3 6" id="KW-0812">Transmembrane</keyword>
<dbReference type="RefSeq" id="WP_138002426.1">
    <property type="nucleotide sequence ID" value="NZ_QGQD01000045.1"/>
</dbReference>
<protein>
    <submittedName>
        <fullName evidence="8">Outer membrane-specific lipoprotein transporter subunit LolC</fullName>
    </submittedName>
</protein>
<keyword evidence="8" id="KW-0449">Lipoprotein</keyword>
<dbReference type="PANTHER" id="PTHR30287:SF1">
    <property type="entry name" value="INNER MEMBRANE PROTEIN"/>
    <property type="match status" value="1"/>
</dbReference>
<keyword evidence="9" id="KW-1185">Reference proteome</keyword>
<reference evidence="8 9" key="1">
    <citation type="journal article" date="2019" name="Anaerobe">
        <title>Detection of Robinsoniella peoriensis in multiple bone samples of a trauma patient.</title>
        <authorList>
            <person name="Schrottner P."/>
            <person name="Hartwich K."/>
            <person name="Bunk B."/>
            <person name="Schober I."/>
            <person name="Helbig S."/>
            <person name="Rudolph W.W."/>
            <person name="Gunzer F."/>
        </authorList>
    </citation>
    <scope>NUCLEOTIDE SEQUENCE [LARGE SCALE GENOMIC DNA]</scope>
    <source>
        <strain evidence="8 9">DSM 106044</strain>
    </source>
</reference>
<evidence type="ECO:0000259" key="7">
    <source>
        <dbReference type="Pfam" id="PF02687"/>
    </source>
</evidence>
<organism evidence="8 9">
    <name type="scientific">Robinsoniella peoriensis</name>
    <dbReference type="NCBI Taxonomy" id="180332"/>
    <lineage>
        <taxon>Bacteria</taxon>
        <taxon>Bacillati</taxon>
        <taxon>Bacillota</taxon>
        <taxon>Clostridia</taxon>
        <taxon>Lachnospirales</taxon>
        <taxon>Lachnospiraceae</taxon>
        <taxon>Robinsoniella</taxon>
    </lineage>
</organism>
<dbReference type="InterPro" id="IPR003838">
    <property type="entry name" value="ABC3_permease_C"/>
</dbReference>
<feature type="transmembrane region" description="Helical" evidence="6">
    <location>
        <begin position="421"/>
        <end position="441"/>
    </location>
</feature>
<dbReference type="AlphaFoldDB" id="A0A4U8Q7Q2"/>
<proteinExistence type="predicted"/>
<feature type="domain" description="ABC3 transporter permease C-terminal" evidence="7">
    <location>
        <begin position="256"/>
        <end position="376"/>
    </location>
</feature>
<keyword evidence="5 6" id="KW-0472">Membrane</keyword>
<feature type="transmembrane region" description="Helical" evidence="6">
    <location>
        <begin position="301"/>
        <end position="324"/>
    </location>
</feature>
<sequence>MLFRKMLRDMKNNKMQFISIGLMTFLAIFVYAGIGSEWYTFQKGIDSYYSETHLADIWLYGKSFTESDVSNLRKTDVVTDASKRLYLKGTADLSGDPELEILLMDEDKISSCKVIRGESFDPAADGIWLSDKFAETRGLAAGDTLDMQVEGIVISKKILGIMISPEYVYASASFDSMANPENIGVVYGGMDLLPQGFPKVYNQIAALLSTTDYQKAEEQIEKQLDGTYNVFLSRDGQGSYQQFREEILQNKAMGDLFPFVFIAVALLTILTTMSRMINNQRTQIGTLKALGFKDRKIMRHFICYGTIPSLAGALLGLILGPVTLTPLFFQMQSGMYSLPPLTVILLPQAVLMAAAAVAACSLVTWLACNKILKEKPADALRTKPPKISKHMWFEQTAWWKRTGFDFQWNLRDTLRSKVRSIMAIVGITGCMSLLTCALGMVDSLNNINDWKYGQLTQYRNKVLLTEDLTASDMPYPGETIQEGSIELRANGIKKTTGITVLEPESSLTVFTDSRRNEQKLPVNGVSISFHMADILNVDVGDEVSWHLYGESKWVESKIKAIYRDPVAQGITLYRDYFEEQGGNYQPTSFLTKANIDPDAVSYTVWNIERLKSSVTEMMDTMYSIIYIMVAAAVLMAVVVLYNLGVLSFTEKLREFATLRVLGFKSEKIRLLMLRQNIWLSALGLVPGYLLGKWIIDLMCGMLGDNFDMMTKISMLSIGISVAITMIVSVGVNILFSRKVKDIDMVSALKGAE</sequence>
<evidence type="ECO:0000256" key="4">
    <source>
        <dbReference type="ARBA" id="ARBA00022989"/>
    </source>
</evidence>
<evidence type="ECO:0000313" key="8">
    <source>
        <dbReference type="EMBL" id="TLD00962.1"/>
    </source>
</evidence>
<accession>A0A4U8Q7Q2</accession>
<feature type="transmembrane region" description="Helical" evidence="6">
    <location>
        <begin position="677"/>
        <end position="695"/>
    </location>
</feature>
<gene>
    <name evidence="8" type="ORF">DSM106044_02162</name>
</gene>
<dbReference type="PANTHER" id="PTHR30287">
    <property type="entry name" value="MEMBRANE COMPONENT OF PREDICTED ABC SUPERFAMILY METABOLITE UPTAKE TRANSPORTER"/>
    <property type="match status" value="1"/>
</dbReference>
<evidence type="ECO:0000256" key="5">
    <source>
        <dbReference type="ARBA" id="ARBA00023136"/>
    </source>
</evidence>
<dbReference type="EMBL" id="QGQD01000045">
    <property type="protein sequence ID" value="TLD00962.1"/>
    <property type="molecule type" value="Genomic_DNA"/>
</dbReference>
<evidence type="ECO:0000256" key="6">
    <source>
        <dbReference type="SAM" id="Phobius"/>
    </source>
</evidence>
<feature type="transmembrane region" description="Helical" evidence="6">
    <location>
        <begin position="621"/>
        <end position="643"/>
    </location>
</feature>
<name>A0A4U8Q7Q2_9FIRM</name>
<comment type="subcellular location">
    <subcellularLocation>
        <location evidence="1">Cell membrane</location>
        <topology evidence="1">Multi-pass membrane protein</topology>
    </subcellularLocation>
</comment>
<evidence type="ECO:0000313" key="9">
    <source>
        <dbReference type="Proteomes" id="UP000306509"/>
    </source>
</evidence>
<evidence type="ECO:0000256" key="2">
    <source>
        <dbReference type="ARBA" id="ARBA00022475"/>
    </source>
</evidence>
<feature type="domain" description="ABC3 transporter permease C-terminal" evidence="7">
    <location>
        <begin position="627"/>
        <end position="739"/>
    </location>
</feature>
<dbReference type="InterPro" id="IPR038766">
    <property type="entry name" value="Membrane_comp_ABC_pdt"/>
</dbReference>
<evidence type="ECO:0000256" key="1">
    <source>
        <dbReference type="ARBA" id="ARBA00004651"/>
    </source>
</evidence>
<comment type="caution">
    <text evidence="8">The sequence shown here is derived from an EMBL/GenBank/DDBJ whole genome shotgun (WGS) entry which is preliminary data.</text>
</comment>
<keyword evidence="4 6" id="KW-1133">Transmembrane helix</keyword>
<feature type="transmembrane region" description="Helical" evidence="6">
    <location>
        <begin position="256"/>
        <end position="273"/>
    </location>
</feature>